<dbReference type="AlphaFoldDB" id="A0A916YI27"/>
<dbReference type="Proteomes" id="UP000609064">
    <property type="component" value="Unassembled WGS sequence"/>
</dbReference>
<sequence length="69" mass="8012">MATYAEIISKNIKYVTNEKGQETEAIISLKTPLMKAFFEDIKDLLLIQDRVNDDRVDFFEATDKILTKK</sequence>
<reference evidence="1" key="1">
    <citation type="journal article" date="2014" name="Int. J. Syst. Evol. Microbiol.">
        <title>Complete genome sequence of Corynebacterium casei LMG S-19264T (=DSM 44701T), isolated from a smear-ripened cheese.</title>
        <authorList>
            <consortium name="US DOE Joint Genome Institute (JGI-PGF)"/>
            <person name="Walter F."/>
            <person name="Albersmeier A."/>
            <person name="Kalinowski J."/>
            <person name="Ruckert C."/>
        </authorList>
    </citation>
    <scope>NUCLEOTIDE SEQUENCE</scope>
    <source>
        <strain evidence="1">CGMCC 1.15958</strain>
    </source>
</reference>
<evidence type="ECO:0000313" key="2">
    <source>
        <dbReference type="Proteomes" id="UP000609064"/>
    </source>
</evidence>
<gene>
    <name evidence="1" type="ORF">GCM10011514_07110</name>
</gene>
<dbReference type="EMBL" id="BMKK01000001">
    <property type="protein sequence ID" value="GGD45694.1"/>
    <property type="molecule type" value="Genomic_DNA"/>
</dbReference>
<comment type="caution">
    <text evidence="1">The sequence shown here is derived from an EMBL/GenBank/DDBJ whole genome shotgun (WGS) entry which is preliminary data.</text>
</comment>
<reference evidence="1" key="2">
    <citation type="submission" date="2020-09" db="EMBL/GenBank/DDBJ databases">
        <authorList>
            <person name="Sun Q."/>
            <person name="Zhou Y."/>
        </authorList>
    </citation>
    <scope>NUCLEOTIDE SEQUENCE</scope>
    <source>
        <strain evidence="1">CGMCC 1.15958</strain>
    </source>
</reference>
<organism evidence="1 2">
    <name type="scientific">Emticicia aquatilis</name>
    <dbReference type="NCBI Taxonomy" id="1537369"/>
    <lineage>
        <taxon>Bacteria</taxon>
        <taxon>Pseudomonadati</taxon>
        <taxon>Bacteroidota</taxon>
        <taxon>Cytophagia</taxon>
        <taxon>Cytophagales</taxon>
        <taxon>Leadbetterellaceae</taxon>
        <taxon>Emticicia</taxon>
    </lineage>
</organism>
<proteinExistence type="predicted"/>
<evidence type="ECO:0000313" key="1">
    <source>
        <dbReference type="EMBL" id="GGD45694.1"/>
    </source>
</evidence>
<protein>
    <submittedName>
        <fullName evidence="1">Uncharacterized protein</fullName>
    </submittedName>
</protein>
<name>A0A916YI27_9BACT</name>
<keyword evidence="2" id="KW-1185">Reference proteome</keyword>
<accession>A0A916YI27</accession>
<dbReference type="RefSeq" id="WP_188764638.1">
    <property type="nucleotide sequence ID" value="NZ_BMKK01000001.1"/>
</dbReference>